<feature type="region of interest" description="Disordered" evidence="4">
    <location>
        <begin position="111"/>
        <end position="132"/>
    </location>
</feature>
<dbReference type="GO" id="GO:0000785">
    <property type="term" value="C:chromatin"/>
    <property type="evidence" value="ECO:0007669"/>
    <property type="project" value="TreeGrafter"/>
</dbReference>
<keyword evidence="6" id="KW-1185">Reference proteome</keyword>
<dbReference type="GO" id="GO:0034088">
    <property type="term" value="P:maintenance of mitotic sister chromatid cohesion"/>
    <property type="evidence" value="ECO:0007669"/>
    <property type="project" value="TreeGrafter"/>
</dbReference>
<dbReference type="GO" id="GO:0031390">
    <property type="term" value="C:Ctf18 RFC-like complex"/>
    <property type="evidence" value="ECO:0007669"/>
    <property type="project" value="InterPro"/>
</dbReference>
<evidence type="ECO:0000313" key="6">
    <source>
        <dbReference type="Proteomes" id="UP000198287"/>
    </source>
</evidence>
<evidence type="ECO:0000256" key="4">
    <source>
        <dbReference type="SAM" id="MobiDB-lite"/>
    </source>
</evidence>
<reference evidence="5 6" key="1">
    <citation type="submission" date="2015-12" db="EMBL/GenBank/DDBJ databases">
        <title>The genome of Folsomia candida.</title>
        <authorList>
            <person name="Faddeeva A."/>
            <person name="Derks M.F."/>
            <person name="Anvar Y."/>
            <person name="Smit S."/>
            <person name="Van Straalen N."/>
            <person name="Roelofs D."/>
        </authorList>
    </citation>
    <scope>NUCLEOTIDE SEQUENCE [LARGE SCALE GENOMIC DNA]</scope>
    <source>
        <strain evidence="5 6">VU population</strain>
        <tissue evidence="5">Whole body</tissue>
    </source>
</reference>
<dbReference type="PANTHER" id="PTHR13395:SF6">
    <property type="entry name" value="SISTER CHROMATID COHESION PROTEIN DCC1"/>
    <property type="match status" value="1"/>
</dbReference>
<gene>
    <name evidence="5" type="ORF">Fcan01_01806</name>
</gene>
<name>A0A226EXN9_FOLCA</name>
<feature type="compositionally biased region" description="Low complexity" evidence="4">
    <location>
        <begin position="113"/>
        <end position="131"/>
    </location>
</feature>
<organism evidence="5 6">
    <name type="scientific">Folsomia candida</name>
    <name type="common">Springtail</name>
    <dbReference type="NCBI Taxonomy" id="158441"/>
    <lineage>
        <taxon>Eukaryota</taxon>
        <taxon>Metazoa</taxon>
        <taxon>Ecdysozoa</taxon>
        <taxon>Arthropoda</taxon>
        <taxon>Hexapoda</taxon>
        <taxon>Collembola</taxon>
        <taxon>Entomobryomorpha</taxon>
        <taxon>Isotomoidea</taxon>
        <taxon>Isotomidae</taxon>
        <taxon>Proisotominae</taxon>
        <taxon>Folsomia</taxon>
    </lineage>
</organism>
<comment type="similarity">
    <text evidence="1">Belongs to the DCC1 family.</text>
</comment>
<evidence type="ECO:0000256" key="3">
    <source>
        <dbReference type="ARBA" id="ARBA00022705"/>
    </source>
</evidence>
<dbReference type="GO" id="GO:0000775">
    <property type="term" value="C:chromosome, centromeric region"/>
    <property type="evidence" value="ECO:0007669"/>
    <property type="project" value="TreeGrafter"/>
</dbReference>
<evidence type="ECO:0000313" key="5">
    <source>
        <dbReference type="EMBL" id="OXA61376.1"/>
    </source>
</evidence>
<dbReference type="Proteomes" id="UP000198287">
    <property type="component" value="Unassembled WGS sequence"/>
</dbReference>
<evidence type="ECO:0000256" key="1">
    <source>
        <dbReference type="ARBA" id="ARBA00007017"/>
    </source>
</evidence>
<keyword evidence="3" id="KW-0235">DNA replication</keyword>
<dbReference type="AlphaFoldDB" id="A0A226EXN9"/>
<comment type="caution">
    <text evidence="5">The sequence shown here is derived from an EMBL/GenBank/DDBJ whole genome shotgun (WGS) entry which is preliminary data.</text>
</comment>
<dbReference type="EMBL" id="LNIX01000001">
    <property type="protein sequence ID" value="OXA61376.1"/>
    <property type="molecule type" value="Genomic_DNA"/>
</dbReference>
<dbReference type="GO" id="GO:0006260">
    <property type="term" value="P:DNA replication"/>
    <property type="evidence" value="ECO:0007669"/>
    <property type="project" value="UniProtKB-KW"/>
</dbReference>
<accession>A0A226EXN9</accession>
<protein>
    <recommendedName>
        <fullName evidence="2">Sister chromatid cohesion protein DCC1</fullName>
    </recommendedName>
</protein>
<dbReference type="Pfam" id="PF09724">
    <property type="entry name" value="Dcc1"/>
    <property type="match status" value="1"/>
</dbReference>
<proteinExistence type="inferred from homology"/>
<evidence type="ECO:0000256" key="2">
    <source>
        <dbReference type="ARBA" id="ARBA00017682"/>
    </source>
</evidence>
<dbReference type="STRING" id="158441.A0A226EXN9"/>
<dbReference type="PANTHER" id="PTHR13395">
    <property type="entry name" value="SISTER CHROMATID COHESION PROTEIN DCC1-RELATED"/>
    <property type="match status" value="1"/>
</dbReference>
<sequence>MSLAHPLATGRSAEEINAILSAAKLDKKDLLAVAQEIAFAEGFSGTQYRLVELPKEVAENIRVGNSLVFRGDSSDHAVLCTEQATYEIKEAETSNSLLIFEELAFPEQAQRTSRWSSDSSSASSKSPDSVSNLPIIPITAAGDKLPQDDDGGDAVLRDEEIVVRTIQDIVHSYFELKKITPNLSKIRNVLALTCYKGLGEDDDIPEVEFITLDKLLELIPASEGEITGYLKSIRVMECDGFLRLIDDSYLYRVFTLVNGLVDENSWRIDRIPKSVVIRTLISLEPPIVIEKIFEWFFCKNSEENEDIYCMKEDEICRFYGEVLLMPGGRFNVSEFMKIWQESVPEGLRVNVKQLEGTAVTNSHVTPPVIWYFPEHNLPDVVTDRFAVLFEAKPKWRLEEITPFLQNLPSCQSAGVLLTKFARVNTLNGVKYYSSKHSK</sequence>
<dbReference type="OMA" id="DSESWPF"/>
<dbReference type="OrthoDB" id="5199543at2759"/>
<dbReference type="InterPro" id="IPR019128">
    <property type="entry name" value="Dcc1"/>
</dbReference>